<evidence type="ECO:0000313" key="1">
    <source>
        <dbReference type="EMBL" id="KAJ9074439.1"/>
    </source>
</evidence>
<protein>
    <submittedName>
        <fullName evidence="1">Uncharacterized protein</fullName>
    </submittedName>
</protein>
<name>A0ACC2TI92_9FUNG</name>
<keyword evidence="2" id="KW-1185">Reference proteome</keyword>
<comment type="caution">
    <text evidence="1">The sequence shown here is derived from an EMBL/GenBank/DDBJ whole genome shotgun (WGS) entry which is preliminary data.</text>
</comment>
<accession>A0ACC2TI92</accession>
<dbReference type="EMBL" id="QTSX02002858">
    <property type="protein sequence ID" value="KAJ9074439.1"/>
    <property type="molecule type" value="Genomic_DNA"/>
</dbReference>
<proteinExistence type="predicted"/>
<gene>
    <name evidence="1" type="ORF">DSO57_1006400</name>
</gene>
<dbReference type="Proteomes" id="UP001165960">
    <property type="component" value="Unassembled WGS sequence"/>
</dbReference>
<organism evidence="1 2">
    <name type="scientific">Entomophthora muscae</name>
    <dbReference type="NCBI Taxonomy" id="34485"/>
    <lineage>
        <taxon>Eukaryota</taxon>
        <taxon>Fungi</taxon>
        <taxon>Fungi incertae sedis</taxon>
        <taxon>Zoopagomycota</taxon>
        <taxon>Entomophthoromycotina</taxon>
        <taxon>Entomophthoromycetes</taxon>
        <taxon>Entomophthorales</taxon>
        <taxon>Entomophthoraceae</taxon>
        <taxon>Entomophthora</taxon>
    </lineage>
</organism>
<sequence>MERTPLPSPQFAILMGIRFIEPISFSLLLPFVYFMVRDFHVTDDTDQISFYAGLVASSFAVAECMSGVPWGILSDRIGRKPVLMLGMAGTMVSMLMFGVSQSLAWAIVSRFMAGLLSGNVGVMKSMVAEITDHTNRAIGFSYLSMAFGLGFIVGPAMGGFLIHPADNFPYLFGGSSFLRKFPYFLPCAAAALFCAIGMVLCHIFMEETLGAHDKSVTDPLLGGKFPRNYSGEGLNPQEEPKIGQTTWVAIVSYASLSLMTVMIEELFPFWAATSPEKGGLGFDASRTGSVFAISGLVLVMMQLLVYPFIHCHFGTMFLYKWVFILYIPIILLLPLVGTLDSVFLAVTIAYGCRTCCGVTAFTSYNILLPETCSSRILGKVNGISQSLGSLARAIGPFLCGFVWAWSLGNGLSFPFDYHFMFIVISSMCLVTFCIVTQIKISHSN</sequence>
<evidence type="ECO:0000313" key="2">
    <source>
        <dbReference type="Proteomes" id="UP001165960"/>
    </source>
</evidence>
<reference evidence="1" key="1">
    <citation type="submission" date="2022-04" db="EMBL/GenBank/DDBJ databases">
        <title>Genome of the entomopathogenic fungus Entomophthora muscae.</title>
        <authorList>
            <person name="Elya C."/>
            <person name="Lovett B.R."/>
            <person name="Lee E."/>
            <person name="Macias A.M."/>
            <person name="Hajek A.E."/>
            <person name="De Bivort B.L."/>
            <person name="Kasson M.T."/>
            <person name="De Fine Licht H.H."/>
            <person name="Stajich J.E."/>
        </authorList>
    </citation>
    <scope>NUCLEOTIDE SEQUENCE</scope>
    <source>
        <strain evidence="1">Berkeley</strain>
    </source>
</reference>